<gene>
    <name evidence="1" type="ORF">SPELUC_LOCUS12864</name>
</gene>
<comment type="caution">
    <text evidence="1">The sequence shown here is derived from an EMBL/GenBank/DDBJ whole genome shotgun (WGS) entry which is preliminary data.</text>
</comment>
<dbReference type="Proteomes" id="UP000789366">
    <property type="component" value="Unassembled WGS sequence"/>
</dbReference>
<reference evidence="1" key="1">
    <citation type="submission" date="2021-06" db="EMBL/GenBank/DDBJ databases">
        <authorList>
            <person name="Kallberg Y."/>
            <person name="Tangrot J."/>
            <person name="Rosling A."/>
        </authorList>
    </citation>
    <scope>NUCLEOTIDE SEQUENCE</scope>
    <source>
        <strain evidence="1">28 12/20/2015</strain>
    </source>
</reference>
<feature type="non-terminal residue" evidence="1">
    <location>
        <position position="151"/>
    </location>
</feature>
<accession>A0ACA9PX53</accession>
<keyword evidence="2" id="KW-1185">Reference proteome</keyword>
<name>A0ACA9PX53_9GLOM</name>
<sequence length="151" mass="17888">DKSLTNEEQDDYQQALESYMYSCGTSIFPDDHYLKEVVFVRTRISCDSLIEILYYSSYKSGNYPICYYCEERKELVTPPQSLREHFKQIYPLCEVCRKNKKFYMKGEIKTNKRSTKRHIMDKNISLYFINKTRYAYANSFASSNDSMTVAS</sequence>
<proteinExistence type="predicted"/>
<evidence type="ECO:0000313" key="2">
    <source>
        <dbReference type="Proteomes" id="UP000789366"/>
    </source>
</evidence>
<dbReference type="EMBL" id="CAJVPW010031891">
    <property type="protein sequence ID" value="CAG8727542.1"/>
    <property type="molecule type" value="Genomic_DNA"/>
</dbReference>
<organism evidence="1 2">
    <name type="scientific">Cetraspora pellucida</name>
    <dbReference type="NCBI Taxonomy" id="1433469"/>
    <lineage>
        <taxon>Eukaryota</taxon>
        <taxon>Fungi</taxon>
        <taxon>Fungi incertae sedis</taxon>
        <taxon>Mucoromycota</taxon>
        <taxon>Glomeromycotina</taxon>
        <taxon>Glomeromycetes</taxon>
        <taxon>Diversisporales</taxon>
        <taxon>Gigasporaceae</taxon>
        <taxon>Cetraspora</taxon>
    </lineage>
</organism>
<protein>
    <submittedName>
        <fullName evidence="1">10673_t:CDS:1</fullName>
    </submittedName>
</protein>
<feature type="non-terminal residue" evidence="1">
    <location>
        <position position="1"/>
    </location>
</feature>
<evidence type="ECO:0000313" key="1">
    <source>
        <dbReference type="EMBL" id="CAG8727542.1"/>
    </source>
</evidence>